<name>A0A0S4NAR7_9BACT</name>
<reference evidence="2" key="1">
    <citation type="submission" date="2015-11" db="EMBL/GenBank/DDBJ databases">
        <authorList>
            <person name="Varghese N."/>
        </authorList>
    </citation>
    <scope>NUCLEOTIDE SEQUENCE [LARGE SCALE GENOMIC DNA]</scope>
</reference>
<proteinExistence type="predicted"/>
<protein>
    <submittedName>
        <fullName evidence="1">Uncharacterized protein</fullName>
    </submittedName>
</protein>
<gene>
    <name evidence="1" type="ORF">JGI1_01943</name>
</gene>
<evidence type="ECO:0000313" key="1">
    <source>
        <dbReference type="EMBL" id="CUU07945.1"/>
    </source>
</evidence>
<dbReference type="OrthoDB" id="9759234at2"/>
<dbReference type="RefSeq" id="WP_140945663.1">
    <property type="nucleotide sequence ID" value="NZ_FAOO01000017.1"/>
</dbReference>
<dbReference type="STRING" id="1643428.GCA_001442855_01905"/>
<evidence type="ECO:0000313" key="2">
    <source>
        <dbReference type="Proteomes" id="UP000320623"/>
    </source>
</evidence>
<dbReference type="Proteomes" id="UP000320623">
    <property type="component" value="Unassembled WGS sequence"/>
</dbReference>
<accession>A0A0S4NAR7</accession>
<sequence length="778" mass="90929">MKVKDALKKVSVICYHKGCAPVVRTVALELKNFIGNVRIEEAEVKEIDLENGVFYISTADEFLYEGYDKGIHDFNNYFVYFRINENGSGIMSASRMEFLYSFYSHIIEDKLNDDIEEFLGGKFFSPAFKWIRTVNDFFLTQQGRIQRNFDREGYIRGLAKYGFTHVEVNGLGFPMGIEIGPKGEVYPMFYTYLPALDQFVYSELNRGVYPFYYLSINLAFLKKNAKLALKYGLVPGLLCFEPRSVPEEIFARYPMLRGARVDHPFRSFKPRFNLTIAHPRVLEHYAEMLRKLLKEVPELEFISIWTNDSGAGFEHTKSLYVGRNGGAYLIREWKSDEEIAKVAGENVLRFLRTLRDSASEINPNFRVITRLEPFYGEHEIIWNGIEDRIEIETNSLLGRGWHLPYSHPKYSDVKEIGGTPLHIKVDEKERDLIHELKLKKSNAHFYFVSGPYTFFDPLIGIPYPWLTYQKLKALKSIGVDHVAHMGGINPPNLVPYNINQEIIRIFQFNQNIDINEEIGRIANSWVGGSADVLIKVWKLTEEAILSYPNPIPLYSTFGFTWLRIWVRPLVPNIEAIPEVERRYYEEFMCSTPHNPNNVDLMRDVLFELTDKERCELAVERMDKYLFPPLKEAIKLLEVEIEKVEDKNSQKLKVLFDQLVRLKALKCWFMTIRNVSAWIVCVHGYIESKSEVERSDLKKKLRDMIELEIENTFELINLWEHRNDVEFMALTDMGETPLIHGENFCELLKNKIELMKKHADDEPYIDPDYMWKRSAMMLY</sequence>
<organism evidence="1 2">
    <name type="scientific">Candidatus Thermokryptus mobilis</name>
    <dbReference type="NCBI Taxonomy" id="1643428"/>
    <lineage>
        <taxon>Bacteria</taxon>
        <taxon>Pseudomonadati</taxon>
        <taxon>Candidatus Kryptoniota</taxon>
        <taxon>Candidatus Thermokryptus</taxon>
    </lineage>
</organism>
<dbReference type="AlphaFoldDB" id="A0A0S4NAR7"/>
<keyword evidence="2" id="KW-1185">Reference proteome</keyword>
<dbReference type="EMBL" id="FAOO01000017">
    <property type="protein sequence ID" value="CUU07945.1"/>
    <property type="molecule type" value="Genomic_DNA"/>
</dbReference>